<name>A0A0A1MFN9_9BACI</name>
<dbReference type="RefSeq" id="WP_052484957.1">
    <property type="nucleotide sequence ID" value="NZ_CAXOIH010000009.1"/>
</dbReference>
<dbReference type="Gene3D" id="3.40.190.10">
    <property type="entry name" value="Periplasmic binding protein-like II"/>
    <property type="match status" value="1"/>
</dbReference>
<comment type="similarity">
    <text evidence="1">Belongs to the UPF0065 (bug) family.</text>
</comment>
<protein>
    <submittedName>
        <fullName evidence="3">Tripartite tricarboxylate transporter family receptor</fullName>
    </submittedName>
</protein>
<evidence type="ECO:0000256" key="2">
    <source>
        <dbReference type="SAM" id="SignalP"/>
    </source>
</evidence>
<keyword evidence="2" id="KW-0732">Signal</keyword>
<feature type="signal peptide" evidence="2">
    <location>
        <begin position="1"/>
        <end position="24"/>
    </location>
</feature>
<dbReference type="SUPFAM" id="SSF53850">
    <property type="entry name" value="Periplasmic binding protein-like II"/>
    <property type="match status" value="1"/>
</dbReference>
<proteinExistence type="inferred from homology"/>
<feature type="chain" id="PRO_5039431462" evidence="2">
    <location>
        <begin position="25"/>
        <end position="339"/>
    </location>
</feature>
<dbReference type="PANTHER" id="PTHR42928:SF5">
    <property type="entry name" value="BLR1237 PROTEIN"/>
    <property type="match status" value="1"/>
</dbReference>
<keyword evidence="3" id="KW-0675">Receptor</keyword>
<reference evidence="3 4" key="1">
    <citation type="submission" date="2014-11" db="EMBL/GenBank/DDBJ databases">
        <authorList>
            <person name="Urmite Genomes Urmite Genomes"/>
        </authorList>
    </citation>
    <scope>NUCLEOTIDE SEQUENCE [LARGE SCALE GENOMIC DNA]</scope>
    <source>
        <strain evidence="3 4">Oc5</strain>
    </source>
</reference>
<organism evidence="3 4">
    <name type="scientific">Oceanobacillus oncorhynchi</name>
    <dbReference type="NCBI Taxonomy" id="545501"/>
    <lineage>
        <taxon>Bacteria</taxon>
        <taxon>Bacillati</taxon>
        <taxon>Bacillota</taxon>
        <taxon>Bacilli</taxon>
        <taxon>Bacillales</taxon>
        <taxon>Bacillaceae</taxon>
        <taxon>Oceanobacillus</taxon>
    </lineage>
</organism>
<dbReference type="AlphaFoldDB" id="A0A0A1MFN9"/>
<evidence type="ECO:0000256" key="1">
    <source>
        <dbReference type="ARBA" id="ARBA00006987"/>
    </source>
</evidence>
<dbReference type="STRING" id="545501.BN997_01748"/>
<evidence type="ECO:0000313" key="4">
    <source>
        <dbReference type="Proteomes" id="UP000040453"/>
    </source>
</evidence>
<accession>A0A0A1MFN9</accession>
<dbReference type="Proteomes" id="UP000040453">
    <property type="component" value="Unassembled WGS sequence"/>
</dbReference>
<dbReference type="PIRSF" id="PIRSF017082">
    <property type="entry name" value="YflP"/>
    <property type="match status" value="1"/>
</dbReference>
<dbReference type="EMBL" id="CDGG01000001">
    <property type="protein sequence ID" value="CEI81893.1"/>
    <property type="molecule type" value="Genomic_DNA"/>
</dbReference>
<dbReference type="OrthoDB" id="8881899at2"/>
<dbReference type="Gene3D" id="3.40.190.150">
    <property type="entry name" value="Bordetella uptake gene, domain 1"/>
    <property type="match status" value="1"/>
</dbReference>
<dbReference type="Pfam" id="PF03401">
    <property type="entry name" value="TctC"/>
    <property type="match status" value="1"/>
</dbReference>
<dbReference type="CDD" id="cd07012">
    <property type="entry name" value="PBP2_Bug_TTT"/>
    <property type="match status" value="1"/>
</dbReference>
<sequence>MKKFQIAKLLIALLILGITLVGCSNDGANNEANSEGDVEWPHNTTTLILPFDAGGSLDSMMRVIAQQLEEELDTKIQIDNRPGAATQVGTTVFQNGKDDGSVIFGGTQLYLSASILLQDADYDIDDFSMVNIEQFDPITITVHKNSPFETFEELIEYAEENPGELSYSTVSGGPLHLTGVLLEEELGIEFKPVFYDGGGEMRNALLGEHVDFMIGNALGDSAIEDNIKVLSVASEEKMDLWPDAEPINDVLANYDVEVPLVGSVRFLATHDSFKENNPELFELLTEAYQNVFESEEYQDYIKDNNAEEVSEFRGPEESDELNHSLHDLLDEYKDKLKEE</sequence>
<dbReference type="InterPro" id="IPR042100">
    <property type="entry name" value="Bug_dom1"/>
</dbReference>
<dbReference type="PROSITE" id="PS51257">
    <property type="entry name" value="PROKAR_LIPOPROTEIN"/>
    <property type="match status" value="1"/>
</dbReference>
<evidence type="ECO:0000313" key="3">
    <source>
        <dbReference type="EMBL" id="CEI81893.1"/>
    </source>
</evidence>
<dbReference type="PANTHER" id="PTHR42928">
    <property type="entry name" value="TRICARBOXYLATE-BINDING PROTEIN"/>
    <property type="match status" value="1"/>
</dbReference>
<keyword evidence="4" id="KW-1185">Reference proteome</keyword>
<dbReference type="InterPro" id="IPR005064">
    <property type="entry name" value="BUG"/>
</dbReference>
<gene>
    <name evidence="3" type="ORF">BN997_01748</name>
</gene>